<comment type="subcellular location">
    <subcellularLocation>
        <location evidence="3">Cytoplasm</location>
    </subcellularLocation>
</comment>
<reference evidence="5 6" key="1">
    <citation type="submission" date="2011-04" db="EMBL/GenBank/DDBJ databases">
        <authorList>
            <person name="Harkins D.M."/>
            <person name="Madupu R."/>
            <person name="Durkin A.S."/>
            <person name="Torralba M."/>
            <person name="Methe B."/>
            <person name="Sutton G.G."/>
            <person name="Nelson K.E."/>
        </authorList>
    </citation>
    <scope>NUCLEOTIDE SEQUENCE [LARGE SCALE GENOMIC DNA]</scope>
    <source>
        <strain evidence="5 6">UPII 199-6</strain>
    </source>
</reference>
<evidence type="ECO:0000256" key="2">
    <source>
        <dbReference type="ARBA" id="ARBA00022457"/>
    </source>
</evidence>
<dbReference type="InterPro" id="IPR050116">
    <property type="entry name" value="DNA_polymerase-Y"/>
</dbReference>
<evidence type="ECO:0000256" key="1">
    <source>
        <dbReference type="ARBA" id="ARBA00010945"/>
    </source>
</evidence>
<dbReference type="EMBL" id="AFIJ01000038">
    <property type="protein sequence ID" value="EGL39393.1"/>
    <property type="molecule type" value="Genomic_DNA"/>
</dbReference>
<comment type="caution">
    <text evidence="5">The sequence shown here is derived from an EMBL/GenBank/DDBJ whole genome shotgun (WGS) entry which is preliminary data.</text>
</comment>
<dbReference type="Gene3D" id="3.30.70.270">
    <property type="match status" value="1"/>
</dbReference>
<gene>
    <name evidence="3" type="primary">dinB</name>
    <name evidence="5" type="ORF">HMPREF1039_0952</name>
</gene>
<keyword evidence="3" id="KW-0234">DNA repair</keyword>
<feature type="binding site" evidence="3">
    <location>
        <position position="104"/>
    </location>
    <ligand>
        <name>Mg(2+)</name>
        <dbReference type="ChEBI" id="CHEBI:18420"/>
    </ligand>
</feature>
<dbReference type="HAMAP" id="MF_01113">
    <property type="entry name" value="DNApol_IV"/>
    <property type="match status" value="1"/>
</dbReference>
<evidence type="ECO:0000313" key="5">
    <source>
        <dbReference type="EMBL" id="EGL39393.1"/>
    </source>
</evidence>
<protein>
    <recommendedName>
        <fullName evidence="3">DNA polymerase IV</fullName>
        <shortName evidence="3">Pol IV</shortName>
        <ecNumber evidence="3">2.7.7.7</ecNumber>
    </recommendedName>
</protein>
<dbReference type="PANTHER" id="PTHR11076:SF33">
    <property type="entry name" value="DNA POLYMERASE KAPPA"/>
    <property type="match status" value="1"/>
</dbReference>
<feature type="active site" evidence="3">
    <location>
        <position position="105"/>
    </location>
</feature>
<keyword evidence="3" id="KW-0963">Cytoplasm</keyword>
<dbReference type="PANTHER" id="PTHR11076">
    <property type="entry name" value="DNA REPAIR POLYMERASE UMUC / TRANSFERASE FAMILY MEMBER"/>
    <property type="match status" value="1"/>
</dbReference>
<keyword evidence="3" id="KW-0808">Transferase</keyword>
<keyword evidence="3" id="KW-0479">Metal-binding</keyword>
<dbReference type="NCBIfam" id="NF002677">
    <property type="entry name" value="PRK02406.1"/>
    <property type="match status" value="1"/>
</dbReference>
<comment type="subunit">
    <text evidence="3">Monomer.</text>
</comment>
<evidence type="ECO:0000259" key="4">
    <source>
        <dbReference type="PROSITE" id="PS50173"/>
    </source>
</evidence>
<proteinExistence type="inferred from homology"/>
<keyword evidence="3" id="KW-0227">DNA damage</keyword>
<dbReference type="InterPro" id="IPR043128">
    <property type="entry name" value="Rev_trsase/Diguanyl_cyclase"/>
</dbReference>
<keyword evidence="3" id="KW-0235">DNA replication</keyword>
<dbReference type="SUPFAM" id="SSF56672">
    <property type="entry name" value="DNA/RNA polymerases"/>
    <property type="match status" value="1"/>
</dbReference>
<keyword evidence="3" id="KW-0239">DNA-directed DNA polymerase</keyword>
<dbReference type="InterPro" id="IPR043502">
    <property type="entry name" value="DNA/RNA_pol_sf"/>
</dbReference>
<dbReference type="Gene3D" id="1.10.150.20">
    <property type="entry name" value="5' to 3' exonuclease, C-terminal subdomain"/>
    <property type="match status" value="1"/>
</dbReference>
<comment type="catalytic activity">
    <reaction evidence="3">
        <text>DNA(n) + a 2'-deoxyribonucleoside 5'-triphosphate = DNA(n+1) + diphosphate</text>
        <dbReference type="Rhea" id="RHEA:22508"/>
        <dbReference type="Rhea" id="RHEA-COMP:17339"/>
        <dbReference type="Rhea" id="RHEA-COMP:17340"/>
        <dbReference type="ChEBI" id="CHEBI:33019"/>
        <dbReference type="ChEBI" id="CHEBI:61560"/>
        <dbReference type="ChEBI" id="CHEBI:173112"/>
        <dbReference type="EC" id="2.7.7.7"/>
    </reaction>
</comment>
<dbReference type="InterPro" id="IPR017961">
    <property type="entry name" value="DNA_pol_Y-fam_little_finger"/>
</dbReference>
<dbReference type="Proteomes" id="UP000004018">
    <property type="component" value="Unassembled WGS sequence"/>
</dbReference>
<dbReference type="Pfam" id="PF11799">
    <property type="entry name" value="IMS_C"/>
    <property type="match status" value="1"/>
</dbReference>
<feature type="domain" description="UmuC" evidence="4">
    <location>
        <begin position="6"/>
        <end position="186"/>
    </location>
</feature>
<evidence type="ECO:0000256" key="3">
    <source>
        <dbReference type="HAMAP-Rule" id="MF_01113"/>
    </source>
</evidence>
<dbReference type="InterPro" id="IPR036775">
    <property type="entry name" value="DNA_pol_Y-fam_lit_finger_sf"/>
</dbReference>
<evidence type="ECO:0000313" key="6">
    <source>
        <dbReference type="Proteomes" id="UP000004018"/>
    </source>
</evidence>
<comment type="function">
    <text evidence="3">Poorly processive, error-prone DNA polymerase involved in untargeted mutagenesis. Copies undamaged DNA at stalled replication forks, which arise in vivo from mismatched or misaligned primer ends. These misaligned primers can be extended by PolIV. Exhibits no 3'-5' exonuclease (proofreading) activity. May be involved in translesional synthesis, in conjunction with the beta clamp from PolIII.</text>
</comment>
<sequence>MQRRLIMHVDMDAFYASIEQRDRKEFRGKPVIIGGLSGRGVVATASYEARRFGVHAAMSMREAHFRCPQGVFLSPRLAYYRRISQEIRTIFYEYSPVVEPLALDEAFLDISGMERQYPQVYTLARSIKERILRQTGLEASAGIGANKFLAKVASDLEKPNGLVVVPEGKEAAFLAPLPIRRLWGVGNVTAQSLARAGFFFIGQVAQASVEDLQQVVGKQAHYLQLLANGKDARPVVAARAMQSIGQEHTYEEDLATERAIDENLRKLAYETAYRLRQQGVEGRTITLKIRFASFRMITRSFTAPMQGIYREADVYRISRRLYEKTARQEPIRLLGLTVRHLRRRYEQPSLFDEDTASQEKLAKTIDAVQRRFGKQALMKGLFWDSSQS</sequence>
<comment type="cofactor">
    <cofactor evidence="3">
        <name>Mg(2+)</name>
        <dbReference type="ChEBI" id="CHEBI:18420"/>
    </cofactor>
    <text evidence="3">Binds 2 magnesium ions per subunit.</text>
</comment>
<dbReference type="NCBIfam" id="NF002882">
    <property type="entry name" value="PRK03348.1"/>
    <property type="match status" value="1"/>
</dbReference>
<dbReference type="Gene3D" id="3.30.1490.100">
    <property type="entry name" value="DNA polymerase, Y-family, little finger domain"/>
    <property type="match status" value="1"/>
</dbReference>
<dbReference type="InterPro" id="IPR001126">
    <property type="entry name" value="UmuC"/>
</dbReference>
<keyword evidence="3" id="KW-0460">Magnesium</keyword>
<keyword evidence="6" id="KW-1185">Reference proteome</keyword>
<keyword evidence="3" id="KW-0238">DNA-binding</keyword>
<dbReference type="Pfam" id="PF00817">
    <property type="entry name" value="IMS"/>
    <property type="match status" value="1"/>
</dbReference>
<feature type="site" description="Substrate discrimination" evidence="3">
    <location>
        <position position="15"/>
    </location>
</feature>
<feature type="binding site" evidence="3">
    <location>
        <position position="10"/>
    </location>
    <ligand>
        <name>Mg(2+)</name>
        <dbReference type="ChEBI" id="CHEBI:18420"/>
    </ligand>
</feature>
<name>A0ABN0CZ10_9FIRM</name>
<dbReference type="Gene3D" id="3.40.1170.60">
    <property type="match status" value="1"/>
</dbReference>
<dbReference type="PROSITE" id="PS50173">
    <property type="entry name" value="UMUC"/>
    <property type="match status" value="1"/>
</dbReference>
<dbReference type="RefSeq" id="WP_007391559.1">
    <property type="nucleotide sequence ID" value="NZ_AFIJ01000038.1"/>
</dbReference>
<dbReference type="Pfam" id="PF11798">
    <property type="entry name" value="IMS_HHH"/>
    <property type="match status" value="1"/>
</dbReference>
<organism evidence="5 6">
    <name type="scientific">Megasphaera lornae</name>
    <dbReference type="NCBI Taxonomy" id="1000568"/>
    <lineage>
        <taxon>Bacteria</taxon>
        <taxon>Bacillati</taxon>
        <taxon>Bacillota</taxon>
        <taxon>Negativicutes</taxon>
        <taxon>Veillonellales</taxon>
        <taxon>Veillonellaceae</taxon>
        <taxon>Megasphaera</taxon>
    </lineage>
</organism>
<dbReference type="InterPro" id="IPR022880">
    <property type="entry name" value="DNApol_IV"/>
</dbReference>
<accession>A0ABN0CZ10</accession>
<dbReference type="CDD" id="cd03586">
    <property type="entry name" value="PolY_Pol_IV_kappa"/>
    <property type="match status" value="1"/>
</dbReference>
<dbReference type="InterPro" id="IPR024728">
    <property type="entry name" value="PolY_HhH_motif"/>
</dbReference>
<dbReference type="SUPFAM" id="SSF100879">
    <property type="entry name" value="Lesion bypass DNA polymerase (Y-family), little finger domain"/>
    <property type="match status" value="1"/>
</dbReference>
<comment type="similarity">
    <text evidence="1 3">Belongs to the DNA polymerase type-Y family.</text>
</comment>
<keyword evidence="3" id="KW-0548">Nucleotidyltransferase</keyword>
<keyword evidence="2 3" id="KW-0515">Mutator protein</keyword>
<dbReference type="EC" id="2.7.7.7" evidence="3"/>